<feature type="region of interest" description="Disordered" evidence="1">
    <location>
        <begin position="1"/>
        <end position="46"/>
    </location>
</feature>
<keyword evidence="3" id="KW-1185">Reference proteome</keyword>
<comment type="caution">
    <text evidence="2">The sequence shown here is derived from an EMBL/GenBank/DDBJ whole genome shotgun (WGS) entry which is preliminary data.</text>
</comment>
<reference evidence="2 3" key="1">
    <citation type="submission" date="2019-07" db="EMBL/GenBank/DDBJ databases">
        <title>Genomics analysis of Aphanomyces spp. identifies a new class of oomycete effector associated with host adaptation.</title>
        <authorList>
            <person name="Gaulin E."/>
        </authorList>
    </citation>
    <scope>NUCLEOTIDE SEQUENCE [LARGE SCALE GENOMIC DNA]</scope>
    <source>
        <strain evidence="2 3">ATCC 201684</strain>
    </source>
</reference>
<evidence type="ECO:0000313" key="2">
    <source>
        <dbReference type="EMBL" id="KAF0734564.1"/>
    </source>
</evidence>
<evidence type="ECO:0000256" key="1">
    <source>
        <dbReference type="SAM" id="MobiDB-lite"/>
    </source>
</evidence>
<proteinExistence type="predicted"/>
<sequence length="316" mass="35920">MTERVESGGGSGDEPGSESDWCSADSHDSDYWDDVSDISDDDTATQHVESTPNIADICAKPCCERLCMAGREKTLTDFFASLSEMTKRERQTCILTSLSILWTTKLSRAVEPTGDKTTRTRFQYRLPFVGQVCRSAFAECFGISTPTIDRYRQRIARGRVSAKPHGNRQNQNAIAIDVKKVVEWFQEFAAQVGEVVPVRVRHKTTSDGVVTKQVASKLYTFLPSYMTWQSILHDFEKCFEERLERVRVPSERSFRRILQRECTTILVRSPQANVCDECTIYKNSMTDAKDAEVFGSHVQTARRMRHAQKHQNPLLS</sequence>
<dbReference type="PANTHER" id="PTHR34415">
    <property type="entry name" value="INTEGRASE CATALYTIC DOMAIN-CONTAINING PROTEIN"/>
    <property type="match status" value="1"/>
</dbReference>
<dbReference type="Proteomes" id="UP000481153">
    <property type="component" value="Unassembled WGS sequence"/>
</dbReference>
<dbReference type="EMBL" id="VJMJ01000111">
    <property type="protein sequence ID" value="KAF0734564.1"/>
    <property type="molecule type" value="Genomic_DNA"/>
</dbReference>
<dbReference type="VEuPathDB" id="FungiDB:AeMF1_019156"/>
<name>A0A6G0X424_9STRA</name>
<feature type="compositionally biased region" description="Acidic residues" evidence="1">
    <location>
        <begin position="31"/>
        <end position="43"/>
    </location>
</feature>
<dbReference type="AlphaFoldDB" id="A0A6G0X424"/>
<evidence type="ECO:0000313" key="3">
    <source>
        <dbReference type="Proteomes" id="UP000481153"/>
    </source>
</evidence>
<organism evidence="2 3">
    <name type="scientific">Aphanomyces euteiches</name>
    <dbReference type="NCBI Taxonomy" id="100861"/>
    <lineage>
        <taxon>Eukaryota</taxon>
        <taxon>Sar</taxon>
        <taxon>Stramenopiles</taxon>
        <taxon>Oomycota</taxon>
        <taxon>Saprolegniomycetes</taxon>
        <taxon>Saprolegniales</taxon>
        <taxon>Verrucalvaceae</taxon>
        <taxon>Aphanomyces</taxon>
    </lineage>
</organism>
<protein>
    <submittedName>
        <fullName evidence="2">Uncharacterized protein</fullName>
    </submittedName>
</protein>
<gene>
    <name evidence="2" type="ORF">Ae201684_008806</name>
</gene>
<accession>A0A6G0X424</accession>
<dbReference type="PANTHER" id="PTHR34415:SF1">
    <property type="entry name" value="INTEGRASE CATALYTIC DOMAIN-CONTAINING PROTEIN"/>
    <property type="match status" value="1"/>
</dbReference>